<evidence type="ECO:0000259" key="9">
    <source>
        <dbReference type="PROSITE" id="PS52035"/>
    </source>
</evidence>
<dbReference type="AlphaFoldDB" id="A0A7C6ECY5"/>
<dbReference type="Pfam" id="PF00246">
    <property type="entry name" value="Peptidase_M14"/>
    <property type="match status" value="1"/>
</dbReference>
<dbReference type="InterPro" id="IPR008969">
    <property type="entry name" value="CarboxyPept-like_regulatory"/>
</dbReference>
<keyword evidence="4" id="KW-0479">Metal-binding</keyword>
<dbReference type="Gene3D" id="2.60.40.4070">
    <property type="match status" value="1"/>
</dbReference>
<feature type="domain" description="Peptidase M14" evidence="9">
    <location>
        <begin position="29"/>
        <end position="328"/>
    </location>
</feature>
<comment type="cofactor">
    <cofactor evidence="1">
        <name>Zn(2+)</name>
        <dbReference type="ChEBI" id="CHEBI:29105"/>
    </cofactor>
</comment>
<comment type="similarity">
    <text evidence="2 8">Belongs to the peptidase M14 family.</text>
</comment>
<dbReference type="GO" id="GO:0006508">
    <property type="term" value="P:proteolysis"/>
    <property type="evidence" value="ECO:0007669"/>
    <property type="project" value="UniProtKB-KW"/>
</dbReference>
<dbReference type="InterPro" id="IPR000834">
    <property type="entry name" value="Peptidase_M14"/>
</dbReference>
<dbReference type="Gene3D" id="3.40.630.10">
    <property type="entry name" value="Zn peptidases"/>
    <property type="match status" value="1"/>
</dbReference>
<gene>
    <name evidence="10" type="ORF">ENW73_05270</name>
</gene>
<keyword evidence="5" id="KW-0378">Hydrolase</keyword>
<dbReference type="PANTHER" id="PTHR11705:SF143">
    <property type="entry name" value="SLL0236 PROTEIN"/>
    <property type="match status" value="1"/>
</dbReference>
<dbReference type="GO" id="GO:0005615">
    <property type="term" value="C:extracellular space"/>
    <property type="evidence" value="ECO:0007669"/>
    <property type="project" value="TreeGrafter"/>
</dbReference>
<accession>A0A7C6ECY5</accession>
<dbReference type="SUPFAM" id="SSF53187">
    <property type="entry name" value="Zn-dependent exopeptidases"/>
    <property type="match status" value="1"/>
</dbReference>
<dbReference type="EMBL" id="DTLI01000136">
    <property type="protein sequence ID" value="HHS52259.1"/>
    <property type="molecule type" value="Genomic_DNA"/>
</dbReference>
<protein>
    <recommendedName>
        <fullName evidence="9">Peptidase M14 domain-containing protein</fullName>
    </recommendedName>
</protein>
<dbReference type="SUPFAM" id="SSF49464">
    <property type="entry name" value="Carboxypeptidase regulatory domain-like"/>
    <property type="match status" value="1"/>
</dbReference>
<dbReference type="Gene3D" id="2.60.40.1120">
    <property type="entry name" value="Carboxypeptidase-like, regulatory domain"/>
    <property type="match status" value="1"/>
</dbReference>
<organism evidence="10">
    <name type="scientific">candidate division WOR-3 bacterium</name>
    <dbReference type="NCBI Taxonomy" id="2052148"/>
    <lineage>
        <taxon>Bacteria</taxon>
        <taxon>Bacteria division WOR-3</taxon>
    </lineage>
</organism>
<evidence type="ECO:0000313" key="10">
    <source>
        <dbReference type="EMBL" id="HHS52259.1"/>
    </source>
</evidence>
<dbReference type="GO" id="GO:0004181">
    <property type="term" value="F:metallocarboxypeptidase activity"/>
    <property type="evidence" value="ECO:0007669"/>
    <property type="project" value="InterPro"/>
</dbReference>
<keyword evidence="3" id="KW-0645">Protease</keyword>
<comment type="caution">
    <text evidence="10">The sequence shown here is derived from an EMBL/GenBank/DDBJ whole genome shotgun (WGS) entry which is preliminary data.</text>
</comment>
<proteinExistence type="inferred from homology"/>
<evidence type="ECO:0000256" key="5">
    <source>
        <dbReference type="ARBA" id="ARBA00022801"/>
    </source>
</evidence>
<keyword evidence="7" id="KW-0482">Metalloprotease</keyword>
<dbReference type="CDD" id="cd03859">
    <property type="entry name" value="M14_CPT"/>
    <property type="match status" value="1"/>
</dbReference>
<keyword evidence="6" id="KW-0862">Zinc</keyword>
<evidence type="ECO:0000256" key="8">
    <source>
        <dbReference type="PROSITE-ProRule" id="PRU01379"/>
    </source>
</evidence>
<reference evidence="10" key="1">
    <citation type="journal article" date="2020" name="mSystems">
        <title>Genome- and Community-Level Interaction Insights into Carbon Utilization and Element Cycling Functions of Hydrothermarchaeota in Hydrothermal Sediment.</title>
        <authorList>
            <person name="Zhou Z."/>
            <person name="Liu Y."/>
            <person name="Xu W."/>
            <person name="Pan J."/>
            <person name="Luo Z.H."/>
            <person name="Li M."/>
        </authorList>
    </citation>
    <scope>NUCLEOTIDE SEQUENCE [LARGE SCALE GENOMIC DNA]</scope>
    <source>
        <strain evidence="10">SpSt-876</strain>
    </source>
</reference>
<evidence type="ECO:0000256" key="6">
    <source>
        <dbReference type="ARBA" id="ARBA00022833"/>
    </source>
</evidence>
<dbReference type="SMART" id="SM00631">
    <property type="entry name" value="Zn_pept"/>
    <property type="match status" value="1"/>
</dbReference>
<dbReference type="GO" id="GO:0008270">
    <property type="term" value="F:zinc ion binding"/>
    <property type="evidence" value="ECO:0007669"/>
    <property type="project" value="InterPro"/>
</dbReference>
<evidence type="ECO:0000256" key="1">
    <source>
        <dbReference type="ARBA" id="ARBA00001947"/>
    </source>
</evidence>
<evidence type="ECO:0000256" key="4">
    <source>
        <dbReference type="ARBA" id="ARBA00022723"/>
    </source>
</evidence>
<feature type="active site" description="Proton donor/acceptor" evidence="8">
    <location>
        <position position="298"/>
    </location>
</feature>
<name>A0A7C6ECY5_UNCW3</name>
<dbReference type="Pfam" id="PF13620">
    <property type="entry name" value="CarboxypepD_reg"/>
    <property type="match status" value="1"/>
</dbReference>
<dbReference type="PROSITE" id="PS00132">
    <property type="entry name" value="CARBOXYPEPT_ZN_1"/>
    <property type="match status" value="1"/>
</dbReference>
<dbReference type="PROSITE" id="PS52035">
    <property type="entry name" value="PEPTIDASE_M14"/>
    <property type="match status" value="1"/>
</dbReference>
<sequence>MNIFKFFIRVFYILFLVFGFAFAHPIDPRYHTYGEMVDEMVSAVQRYPHICQLYTIGYTSFFHLPILAMKISDNPSLTEDEPRFLFNGVHHATEIIGVEVCLYMMHNLLSRYDTSPEVRAWIDSNEIYLVPMVNPDGHYINWNVVQDSWRKNAKDNNGNGIFDPWYDGVDLNRNYDFLWHLGDPNPSSREYRGLFPFSENETQAIRDLANRERFVFDICYHSDKDPRFGESVYYPWRWGNQYSPDYEHIRPIAESIAYRIINDMGSAPYTPIWGDATDGGLARNWLYYAIGTFPFTIEISTCYQPPGYRVDSICEKVMNGSYYLFKRILGPSITGHITDAVSGLPIPAEIRILEAYAPPETILPRYADSTFGRYRRILKPGYYTLQITAPGYETTQIESVGVSTSGPTRLDIQLQPIPGIKEEKIAKEPNVINSLVFPNFVKGKAKIHWQVKKPGRVILQVFNNSGKKVCTIFDDVLKPGEYVLDWDCRDKKGKRLSAGIYFLCLKHSPGLPQAVQKIVISPPQAD</sequence>
<evidence type="ECO:0000256" key="7">
    <source>
        <dbReference type="ARBA" id="ARBA00023049"/>
    </source>
</evidence>
<dbReference type="InterPro" id="IPR033810">
    <property type="entry name" value="Carboxypeptidase_T"/>
</dbReference>
<evidence type="ECO:0000256" key="3">
    <source>
        <dbReference type="ARBA" id="ARBA00022670"/>
    </source>
</evidence>
<dbReference type="PANTHER" id="PTHR11705">
    <property type="entry name" value="PROTEASE FAMILY M14 CARBOXYPEPTIDASE A,B"/>
    <property type="match status" value="1"/>
</dbReference>
<dbReference type="InterPro" id="IPR057246">
    <property type="entry name" value="CARBOXYPEPT_ZN_1"/>
</dbReference>
<evidence type="ECO:0000256" key="2">
    <source>
        <dbReference type="ARBA" id="ARBA00005988"/>
    </source>
</evidence>